<feature type="compositionally biased region" description="Basic and acidic residues" evidence="1">
    <location>
        <begin position="1"/>
        <end position="17"/>
    </location>
</feature>
<keyword evidence="3" id="KW-1185">Reference proteome</keyword>
<gene>
    <name evidence="2" type="ORF">SAMN05660686_03172</name>
</gene>
<comment type="caution">
    <text evidence="2">The sequence shown here is derived from an EMBL/GenBank/DDBJ whole genome shotgun (WGS) entry which is preliminary data.</text>
</comment>
<feature type="region of interest" description="Disordered" evidence="1">
    <location>
        <begin position="1"/>
        <end position="27"/>
    </location>
</feature>
<sequence>MTDDRVVLLHPGRKAEEPALDSTPETVEAAPAPTRLTVGIEVPADRRSVLLVQTIAQLATLAKEAGVPLDDGLAEGAERLARNLRGAGLALPAHLEDALEDIARALSPPEPEEPRGTVLPFRVVSADD</sequence>
<dbReference type="RefSeq" id="WP_139189352.1">
    <property type="nucleotide sequence ID" value="NZ_FNBW01000009.1"/>
</dbReference>
<organism evidence="2 3">
    <name type="scientific">Thalassobaculum litoreum DSM 18839</name>
    <dbReference type="NCBI Taxonomy" id="1123362"/>
    <lineage>
        <taxon>Bacteria</taxon>
        <taxon>Pseudomonadati</taxon>
        <taxon>Pseudomonadota</taxon>
        <taxon>Alphaproteobacteria</taxon>
        <taxon>Rhodospirillales</taxon>
        <taxon>Thalassobaculaceae</taxon>
        <taxon>Thalassobaculum</taxon>
    </lineage>
</organism>
<accession>A0A8G2BKS2</accession>
<dbReference type="Proteomes" id="UP000198615">
    <property type="component" value="Unassembled WGS sequence"/>
</dbReference>
<proteinExistence type="predicted"/>
<dbReference type="AlphaFoldDB" id="A0A8G2BKS2"/>
<feature type="region of interest" description="Disordered" evidence="1">
    <location>
        <begin position="106"/>
        <end position="128"/>
    </location>
</feature>
<reference evidence="2 3" key="1">
    <citation type="submission" date="2016-10" db="EMBL/GenBank/DDBJ databases">
        <authorList>
            <person name="Varghese N."/>
            <person name="Submissions S."/>
        </authorList>
    </citation>
    <scope>NUCLEOTIDE SEQUENCE [LARGE SCALE GENOMIC DNA]</scope>
    <source>
        <strain evidence="2 3">DSM 18839</strain>
    </source>
</reference>
<name>A0A8G2BKS2_9PROT</name>
<dbReference type="EMBL" id="FNBW01000009">
    <property type="protein sequence ID" value="SDG04237.1"/>
    <property type="molecule type" value="Genomic_DNA"/>
</dbReference>
<protein>
    <submittedName>
        <fullName evidence="2">Uncharacterized protein</fullName>
    </submittedName>
</protein>
<evidence type="ECO:0000256" key="1">
    <source>
        <dbReference type="SAM" id="MobiDB-lite"/>
    </source>
</evidence>
<evidence type="ECO:0000313" key="3">
    <source>
        <dbReference type="Proteomes" id="UP000198615"/>
    </source>
</evidence>
<evidence type="ECO:0000313" key="2">
    <source>
        <dbReference type="EMBL" id="SDG04237.1"/>
    </source>
</evidence>